<sequence length="350" mass="39181">MTDIYIISGFLGSGKTTLIKTMVRSVFRNKAVMVIENDFGETGIDAGLLREYDLNVTSLSAGCICCSLTGDFAAALNGILKDYSPDVILVEPSGVGRLSDILKICFRQEDKGRLHIRKTITVVDIRTFDKYLRNYGEFFEDQIIYADLVLLSHQEECPDRIRAIEEKIQRISPEIRIEADFWDSIPLSVFRFGPRNSNVIKMEMEEAVAIRPVRIRRNACGEGGQKMNFVRRYFARDVFSSVTLRWEPPLTEEQLGKKVLHVVKHADGEILRGKGIVPGENSGLVFHFIPGSLSIEPTSAAGNQICFIGTGLDERQIRTLFSEEEKDGDTCMGHNRSAGFGKDNTDQSAD</sequence>
<evidence type="ECO:0000313" key="9">
    <source>
        <dbReference type="Proteomes" id="UP000037392"/>
    </source>
</evidence>
<comment type="similarity">
    <text evidence="4">Belongs to the SIMIBI class G3E GTPase family. ZNG1 subfamily.</text>
</comment>
<dbReference type="PANTHER" id="PTHR13748">
    <property type="entry name" value="COBW-RELATED"/>
    <property type="match status" value="1"/>
</dbReference>
<evidence type="ECO:0000256" key="1">
    <source>
        <dbReference type="ARBA" id="ARBA00022741"/>
    </source>
</evidence>
<dbReference type="SUPFAM" id="SSF52540">
    <property type="entry name" value="P-loop containing nucleoside triphosphate hydrolases"/>
    <property type="match status" value="1"/>
</dbReference>
<dbReference type="Gene3D" id="3.30.1220.10">
    <property type="entry name" value="CobW-like, C-terminal domain"/>
    <property type="match status" value="1"/>
</dbReference>
<keyword evidence="3" id="KW-0143">Chaperone</keyword>
<dbReference type="InterPro" id="IPR027417">
    <property type="entry name" value="P-loop_NTPase"/>
</dbReference>
<dbReference type="SUPFAM" id="SSF90002">
    <property type="entry name" value="Hypothetical protein YjiA, C-terminal domain"/>
    <property type="match status" value="1"/>
</dbReference>
<comment type="caution">
    <text evidence="8">The sequence shown here is derived from an EMBL/GenBank/DDBJ whole genome shotgun (WGS) entry which is preliminary data.</text>
</comment>
<dbReference type="GO" id="GO:0005737">
    <property type="term" value="C:cytoplasm"/>
    <property type="evidence" value="ECO:0007669"/>
    <property type="project" value="TreeGrafter"/>
</dbReference>
<dbReference type="OrthoDB" id="9808822at2"/>
<dbReference type="GeneID" id="93164253"/>
<dbReference type="Pfam" id="PF02492">
    <property type="entry name" value="cobW"/>
    <property type="match status" value="1"/>
</dbReference>
<dbReference type="PANTHER" id="PTHR13748:SF62">
    <property type="entry name" value="COBW DOMAIN-CONTAINING PROTEIN"/>
    <property type="match status" value="1"/>
</dbReference>
<dbReference type="AlphaFoldDB" id="A0A0J9BQT9"/>
<organism evidence="8 9">
    <name type="scientific">[Clostridium] citroniae WAL-19142</name>
    <dbReference type="NCBI Taxonomy" id="742734"/>
    <lineage>
        <taxon>Bacteria</taxon>
        <taxon>Bacillati</taxon>
        <taxon>Bacillota</taxon>
        <taxon>Clostridia</taxon>
        <taxon>Lachnospirales</taxon>
        <taxon>Lachnospiraceae</taxon>
        <taxon>Enterocloster</taxon>
    </lineage>
</organism>
<proteinExistence type="inferred from homology"/>
<feature type="domain" description="CobW C-terminal" evidence="7">
    <location>
        <begin position="239"/>
        <end position="325"/>
    </location>
</feature>
<name>A0A0J9BQT9_9FIRM</name>
<gene>
    <name evidence="8" type="ORF">HMPREF9470_04805</name>
</gene>
<comment type="catalytic activity">
    <reaction evidence="5">
        <text>GTP + H2O = GDP + phosphate + H(+)</text>
        <dbReference type="Rhea" id="RHEA:19669"/>
        <dbReference type="ChEBI" id="CHEBI:15377"/>
        <dbReference type="ChEBI" id="CHEBI:15378"/>
        <dbReference type="ChEBI" id="CHEBI:37565"/>
        <dbReference type="ChEBI" id="CHEBI:43474"/>
        <dbReference type="ChEBI" id="CHEBI:58189"/>
    </reaction>
    <physiologicalReaction direction="left-to-right" evidence="5">
        <dbReference type="Rhea" id="RHEA:19670"/>
    </physiologicalReaction>
</comment>
<dbReference type="EMBL" id="ADLK01000037">
    <property type="protein sequence ID" value="KMW14499.1"/>
    <property type="molecule type" value="Genomic_DNA"/>
</dbReference>
<dbReference type="GO" id="GO:0016787">
    <property type="term" value="F:hydrolase activity"/>
    <property type="evidence" value="ECO:0007669"/>
    <property type="project" value="UniProtKB-KW"/>
</dbReference>
<accession>A0A0J9BQT9</accession>
<dbReference type="InterPro" id="IPR003495">
    <property type="entry name" value="CobW/HypB/UreG_nucleotide-bd"/>
</dbReference>
<dbReference type="Gene3D" id="3.40.50.300">
    <property type="entry name" value="P-loop containing nucleotide triphosphate hydrolases"/>
    <property type="match status" value="1"/>
</dbReference>
<keyword evidence="2" id="KW-0378">Hydrolase</keyword>
<dbReference type="Pfam" id="PF07683">
    <property type="entry name" value="CobW_C"/>
    <property type="match status" value="1"/>
</dbReference>
<evidence type="ECO:0000259" key="7">
    <source>
        <dbReference type="SMART" id="SM00833"/>
    </source>
</evidence>
<dbReference type="RefSeq" id="WP_048930916.1">
    <property type="nucleotide sequence ID" value="NZ_KQ235883.1"/>
</dbReference>
<dbReference type="CDD" id="cd03112">
    <property type="entry name" value="CobW-like"/>
    <property type="match status" value="1"/>
</dbReference>
<dbReference type="InterPro" id="IPR036627">
    <property type="entry name" value="CobW-likC_sf"/>
</dbReference>
<dbReference type="SMART" id="SM00833">
    <property type="entry name" value="CobW_C"/>
    <property type="match status" value="1"/>
</dbReference>
<evidence type="ECO:0000256" key="5">
    <source>
        <dbReference type="ARBA" id="ARBA00049117"/>
    </source>
</evidence>
<evidence type="ECO:0000256" key="2">
    <source>
        <dbReference type="ARBA" id="ARBA00022801"/>
    </source>
</evidence>
<evidence type="ECO:0000256" key="6">
    <source>
        <dbReference type="SAM" id="MobiDB-lite"/>
    </source>
</evidence>
<dbReference type="InterPro" id="IPR011629">
    <property type="entry name" value="CobW-like_C"/>
</dbReference>
<protein>
    <recommendedName>
        <fullName evidence="7">CobW C-terminal domain-containing protein</fullName>
    </recommendedName>
</protein>
<dbReference type="PATRIC" id="fig|742734.4.peg.5148"/>
<dbReference type="GO" id="GO:0000166">
    <property type="term" value="F:nucleotide binding"/>
    <property type="evidence" value="ECO:0007669"/>
    <property type="project" value="UniProtKB-KW"/>
</dbReference>
<dbReference type="Proteomes" id="UP000037392">
    <property type="component" value="Unassembled WGS sequence"/>
</dbReference>
<reference evidence="8 9" key="1">
    <citation type="submission" date="2011-04" db="EMBL/GenBank/DDBJ databases">
        <title>The Genome Sequence of Clostridium citroniae WAL-19142.</title>
        <authorList>
            <consortium name="The Broad Institute Genome Sequencing Platform"/>
            <person name="Earl A."/>
            <person name="Ward D."/>
            <person name="Feldgarden M."/>
            <person name="Gevers D."/>
            <person name="Warren Y.A."/>
            <person name="Tyrrell K.L."/>
            <person name="Citron D.M."/>
            <person name="Goldstein E.J."/>
            <person name="Daigneault M."/>
            <person name="Allen-Vercoe E."/>
            <person name="Young S.K."/>
            <person name="Zeng Q."/>
            <person name="Gargeya S."/>
            <person name="Fitzgerald M."/>
            <person name="Haas B."/>
            <person name="Abouelleil A."/>
            <person name="Alvarado L."/>
            <person name="Arachchi H.M."/>
            <person name="Berlin A."/>
            <person name="Brown A."/>
            <person name="Chapman S.B."/>
            <person name="Chen Z."/>
            <person name="Dunbar C."/>
            <person name="Freedman E."/>
            <person name="Gearin G."/>
            <person name="Gellesch M."/>
            <person name="Goldberg J."/>
            <person name="Griggs A."/>
            <person name="Gujja S."/>
            <person name="Heilman E.R."/>
            <person name="Heiman D."/>
            <person name="Howarth C."/>
            <person name="Larson L."/>
            <person name="Lui A."/>
            <person name="MacDonald P.J."/>
            <person name="Mehta T."/>
            <person name="Montmayeur A."/>
            <person name="Murphy C."/>
            <person name="Neiman D."/>
            <person name="Pearson M."/>
            <person name="Priest M."/>
            <person name="Roberts A."/>
            <person name="Saif S."/>
            <person name="Shea T."/>
            <person name="Shenoy N."/>
            <person name="Sisk P."/>
            <person name="Stolte C."/>
            <person name="Sykes S."/>
            <person name="White J."/>
            <person name="Yandava C."/>
            <person name="Wortman J."/>
            <person name="Nusbaum C."/>
            <person name="Birren B."/>
        </authorList>
    </citation>
    <scope>NUCLEOTIDE SEQUENCE [LARGE SCALE GENOMIC DNA]</scope>
    <source>
        <strain evidence="8 9">WAL-19142</strain>
    </source>
</reference>
<keyword evidence="1" id="KW-0547">Nucleotide-binding</keyword>
<evidence type="ECO:0000256" key="3">
    <source>
        <dbReference type="ARBA" id="ARBA00023186"/>
    </source>
</evidence>
<dbReference type="InterPro" id="IPR051316">
    <property type="entry name" value="Zinc-reg_GTPase_activator"/>
</dbReference>
<evidence type="ECO:0000313" key="8">
    <source>
        <dbReference type="EMBL" id="KMW14499.1"/>
    </source>
</evidence>
<feature type="region of interest" description="Disordered" evidence="6">
    <location>
        <begin position="323"/>
        <end position="350"/>
    </location>
</feature>
<evidence type="ECO:0000256" key="4">
    <source>
        <dbReference type="ARBA" id="ARBA00034320"/>
    </source>
</evidence>